<dbReference type="RefSeq" id="WP_157476020.1">
    <property type="nucleotide sequence ID" value="NZ_CP046566.1"/>
</dbReference>
<dbReference type="InterPro" id="IPR010869">
    <property type="entry name" value="DUF1501"/>
</dbReference>
<dbReference type="PANTHER" id="PTHR43737">
    <property type="entry name" value="BLL7424 PROTEIN"/>
    <property type="match status" value="1"/>
</dbReference>
<accession>A0A6I6G2K9</accession>
<name>A0A6I6G2K9_9BACT</name>
<dbReference type="Pfam" id="PF07394">
    <property type="entry name" value="DUF1501"/>
    <property type="match status" value="1"/>
</dbReference>
<gene>
    <name evidence="1" type="ORF">GLV81_00965</name>
</gene>
<sequence>MKRRIFVRNTALASVALPLQLNGFGMTAHSEASHLVQALGNVPAAHEDHVLVIINMVGGNDGLNTVIPVAQYSQYYNLRSNIAIPTNKLLVLEGETDIALHPALSGMRDLYNDGLVSIVHAAGYPDSNQSHARSSDIWMTGVSANQYASTGWAGRYLEQRFTGYPAGYPSASMEDPLALQIGYTATPTLQGTTQSTGVTINDANAFYQLIGESCNVAGEDLPCCDAGDLVAFVRRQQVLAVGYSAEIKQAADAGANLATYPTQNRLADQLKIVSRLIHGGLKSKIYFVSMDGFDTHSGQAESSDVTTGTHANLLKQLGDAVKAFYTDLQLQGTQQRVLSMTFSEFGRRANSNSSLGTDHGQAAPMFLIGQGLQKKQIGTPSNLVSDLLPVNPQPWETQRDLAMQIDFRRVYADVLNDWLGNDPGDTAQILYQPFATTSILKPTIETITNGNWADRSTWSAGRMPLAGETVIVNAGHTLHIPQSVSVHKMEVHGTLDVKPGVQLNITGQ</sequence>
<dbReference type="EMBL" id="CP046566">
    <property type="protein sequence ID" value="QGW26856.1"/>
    <property type="molecule type" value="Genomic_DNA"/>
</dbReference>
<dbReference type="AlphaFoldDB" id="A0A6I6G2K9"/>
<dbReference type="KEGG" id="fls:GLV81_00965"/>
<keyword evidence="2" id="KW-1185">Reference proteome</keyword>
<organism evidence="1 2">
    <name type="scientific">Phnomibacter ginsenosidimutans</name>
    <dbReference type="NCBI Taxonomy" id="2676868"/>
    <lineage>
        <taxon>Bacteria</taxon>
        <taxon>Pseudomonadati</taxon>
        <taxon>Bacteroidota</taxon>
        <taxon>Chitinophagia</taxon>
        <taxon>Chitinophagales</taxon>
        <taxon>Chitinophagaceae</taxon>
        <taxon>Phnomibacter</taxon>
    </lineage>
</organism>
<evidence type="ECO:0000313" key="1">
    <source>
        <dbReference type="EMBL" id="QGW26856.1"/>
    </source>
</evidence>
<proteinExistence type="predicted"/>
<evidence type="ECO:0000313" key="2">
    <source>
        <dbReference type="Proteomes" id="UP000426027"/>
    </source>
</evidence>
<reference evidence="1 2" key="1">
    <citation type="submission" date="2019-11" db="EMBL/GenBank/DDBJ databases">
        <authorList>
            <person name="Im W.T."/>
        </authorList>
    </citation>
    <scope>NUCLEOTIDE SEQUENCE [LARGE SCALE GENOMIC DNA]</scope>
    <source>
        <strain evidence="1 2">SB-02</strain>
    </source>
</reference>
<dbReference type="Proteomes" id="UP000426027">
    <property type="component" value="Chromosome"/>
</dbReference>
<protein>
    <submittedName>
        <fullName evidence="1">DUF1501 domain-containing protein</fullName>
    </submittedName>
</protein>
<dbReference type="PANTHER" id="PTHR43737:SF1">
    <property type="entry name" value="DUF1501 DOMAIN-CONTAINING PROTEIN"/>
    <property type="match status" value="1"/>
</dbReference>